<proteinExistence type="predicted"/>
<sequence length="200" mass="22078">MYRTVTLTLALALGLALTAPVSAQDIRESPSTVDAVHVDESASRALAPGKKISYLYTRNVTQDFIPQKLTDRVYFFQSQFNGTIFYVGDEGVLMFDALDWDFLSGGHGNVGSRADVDFYRQFLDDLEAAVGEALGNVPWRAGTTDPAQLNAHTAYLSNWIAEVGKYATEKPRPVYGDYSGFDHATPKNAELVGMDLYSYR</sequence>
<dbReference type="STRING" id="561184.SAMN05216376_101501"/>
<evidence type="ECO:0000256" key="1">
    <source>
        <dbReference type="SAM" id="SignalP"/>
    </source>
</evidence>
<dbReference type="AlphaFoldDB" id="A0A0B3SUF4"/>
<reference evidence="2 3" key="1">
    <citation type="submission" date="2014-10" db="EMBL/GenBank/DDBJ databases">
        <title>Genome sequence of Ponticoccus sp. strain UMTAT08 isolated from clonal culture of toxic dinoflagellate Alexandrium tamiyavanichii.</title>
        <authorList>
            <person name="Gan H.Y."/>
            <person name="Muhd D.-D."/>
            <person name="Mohd Noor M.E."/>
            <person name="Yeong Y.S."/>
            <person name="Usup G."/>
        </authorList>
    </citation>
    <scope>NUCLEOTIDE SEQUENCE [LARGE SCALE GENOMIC DNA]</scope>
    <source>
        <strain evidence="2 3">UMTAT08</strain>
    </source>
</reference>
<dbReference type="RefSeq" id="WP_052244333.1">
    <property type="nucleotide sequence ID" value="NZ_JSUQ01000004.1"/>
</dbReference>
<gene>
    <name evidence="2" type="ORF">OA50_01317</name>
</gene>
<protein>
    <submittedName>
        <fullName evidence="2">Uncharacterized protein</fullName>
    </submittedName>
</protein>
<evidence type="ECO:0000313" key="3">
    <source>
        <dbReference type="Proteomes" id="UP000030960"/>
    </source>
</evidence>
<feature type="chain" id="PRO_5002083203" evidence="1">
    <location>
        <begin position="24"/>
        <end position="200"/>
    </location>
</feature>
<organism evidence="2 3">
    <name type="scientific">Mameliella alba</name>
    <dbReference type="NCBI Taxonomy" id="561184"/>
    <lineage>
        <taxon>Bacteria</taxon>
        <taxon>Pseudomonadati</taxon>
        <taxon>Pseudomonadota</taxon>
        <taxon>Alphaproteobacteria</taxon>
        <taxon>Rhodobacterales</taxon>
        <taxon>Roseobacteraceae</taxon>
        <taxon>Mameliella</taxon>
    </lineage>
</organism>
<keyword evidence="3" id="KW-1185">Reference proteome</keyword>
<dbReference type="OrthoDB" id="420651at2"/>
<feature type="signal peptide" evidence="1">
    <location>
        <begin position="1"/>
        <end position="23"/>
    </location>
</feature>
<keyword evidence="1" id="KW-0732">Signal</keyword>
<evidence type="ECO:0000313" key="2">
    <source>
        <dbReference type="EMBL" id="KHQ54089.1"/>
    </source>
</evidence>
<comment type="caution">
    <text evidence="2">The sequence shown here is derived from an EMBL/GenBank/DDBJ whole genome shotgun (WGS) entry which is preliminary data.</text>
</comment>
<accession>A0A0B3SUF4</accession>
<dbReference type="Proteomes" id="UP000030960">
    <property type="component" value="Unassembled WGS sequence"/>
</dbReference>
<dbReference type="EMBL" id="JSUQ01000004">
    <property type="protein sequence ID" value="KHQ54089.1"/>
    <property type="molecule type" value="Genomic_DNA"/>
</dbReference>
<name>A0A0B3SUF4_9RHOB</name>